<name>A0ABV9EV39_9SPHN</name>
<accession>A0ABV9EV39</accession>
<proteinExistence type="predicted"/>
<comment type="caution">
    <text evidence="1">The sequence shown here is derived from an EMBL/GenBank/DDBJ whole genome shotgun (WGS) entry which is preliminary data.</text>
</comment>
<sequence length="134" mass="14603">MIIPTIRKKMAAKSRSENLASRAFNPWDATDKVLQAVSTIRLPEPKGTIFDTVDTCSPFFPCSAAGLSRADSIMAAVAMIGTLPLPHFATHFRLQADPAERNRPFESGMAIPFANANENSAPLLPHRMQIIALL</sequence>
<evidence type="ECO:0000313" key="2">
    <source>
        <dbReference type="Proteomes" id="UP001595957"/>
    </source>
</evidence>
<evidence type="ECO:0000313" key="1">
    <source>
        <dbReference type="EMBL" id="MFC4593048.1"/>
    </source>
</evidence>
<organism evidence="1 2">
    <name type="scientific">Sphingobium tyrosinilyticum</name>
    <dbReference type="NCBI Taxonomy" id="2715436"/>
    <lineage>
        <taxon>Bacteria</taxon>
        <taxon>Pseudomonadati</taxon>
        <taxon>Pseudomonadota</taxon>
        <taxon>Alphaproteobacteria</taxon>
        <taxon>Sphingomonadales</taxon>
        <taxon>Sphingomonadaceae</taxon>
        <taxon>Sphingobium</taxon>
    </lineage>
</organism>
<keyword evidence="2" id="KW-1185">Reference proteome</keyword>
<reference evidence="2" key="1">
    <citation type="journal article" date="2019" name="Int. J. Syst. Evol. Microbiol.">
        <title>The Global Catalogue of Microorganisms (GCM) 10K type strain sequencing project: providing services to taxonomists for standard genome sequencing and annotation.</title>
        <authorList>
            <consortium name="The Broad Institute Genomics Platform"/>
            <consortium name="The Broad Institute Genome Sequencing Center for Infectious Disease"/>
            <person name="Wu L."/>
            <person name="Ma J."/>
        </authorList>
    </citation>
    <scope>NUCLEOTIDE SEQUENCE [LARGE SCALE GENOMIC DNA]</scope>
    <source>
        <strain evidence="2">NBRC 103632</strain>
    </source>
</reference>
<dbReference type="Proteomes" id="UP001595957">
    <property type="component" value="Unassembled WGS sequence"/>
</dbReference>
<protein>
    <submittedName>
        <fullName evidence="1">Uncharacterized protein</fullName>
    </submittedName>
</protein>
<gene>
    <name evidence="1" type="ORF">ACFO3E_02405</name>
</gene>
<dbReference type="RefSeq" id="WP_380802219.1">
    <property type="nucleotide sequence ID" value="NZ_JBHSFZ010000003.1"/>
</dbReference>
<dbReference type="EMBL" id="JBHSFZ010000003">
    <property type="protein sequence ID" value="MFC4593048.1"/>
    <property type="molecule type" value="Genomic_DNA"/>
</dbReference>